<dbReference type="Proteomes" id="UP001500902">
    <property type="component" value="Unassembled WGS sequence"/>
</dbReference>
<gene>
    <name evidence="4" type="ORF">GCM10022224_005210</name>
</gene>
<evidence type="ECO:0000256" key="2">
    <source>
        <dbReference type="SAM" id="Phobius"/>
    </source>
</evidence>
<protein>
    <recommendedName>
        <fullName evidence="6">Gram-positive cocci surface proteins LPxTG domain-containing protein</fullName>
    </recommendedName>
</protein>
<organism evidence="4 5">
    <name type="scientific">Nonomuraea antimicrobica</name>
    <dbReference type="NCBI Taxonomy" id="561173"/>
    <lineage>
        <taxon>Bacteria</taxon>
        <taxon>Bacillati</taxon>
        <taxon>Actinomycetota</taxon>
        <taxon>Actinomycetes</taxon>
        <taxon>Streptosporangiales</taxon>
        <taxon>Streptosporangiaceae</taxon>
        <taxon>Nonomuraea</taxon>
    </lineage>
</organism>
<evidence type="ECO:0000313" key="5">
    <source>
        <dbReference type="Proteomes" id="UP001500902"/>
    </source>
</evidence>
<dbReference type="EMBL" id="BAAAZP010000008">
    <property type="protein sequence ID" value="GAA3645502.1"/>
    <property type="molecule type" value="Genomic_DNA"/>
</dbReference>
<comment type="caution">
    <text evidence="4">The sequence shown here is derived from an EMBL/GenBank/DDBJ whole genome shotgun (WGS) entry which is preliminary data.</text>
</comment>
<accession>A0ABP7B1S4</accession>
<proteinExistence type="predicted"/>
<keyword evidence="5" id="KW-1185">Reference proteome</keyword>
<evidence type="ECO:0000313" key="4">
    <source>
        <dbReference type="EMBL" id="GAA3645502.1"/>
    </source>
</evidence>
<keyword evidence="2" id="KW-0472">Membrane</keyword>
<feature type="chain" id="PRO_5047010130" description="Gram-positive cocci surface proteins LPxTG domain-containing protein" evidence="3">
    <location>
        <begin position="40"/>
        <end position="428"/>
    </location>
</feature>
<sequence>MLTSRAGHRLVHKTSALGLMGALVAFVCSIFAVATPASAAAAATKQFSYTCTGGPFTFGNEPISVGLSAPDSVAAGGTFDLTVSLPALTLATAPTASTTVQANLTLTATGGTADAGAKTGATVTSGSTNVPAGNVTYRITATTGTTTKVSVDPGTLTLALASATGTTTSCTTTSTEVLDVTIGTGGGTGDDIVAYDCTLPSGGTDTNYPADVDIKVVLTPPTSASANADASITWAGTIQTTGDPLSAPTGFPTGAKLFATIKASGAGAPATATGEATLTGVTAGSEITTLPSVTVKVKPTTTGTVTLTAGDLTFGTSSTSPAIRCTAPTTGLKAYTFTVTNGSTSPSPTPSATTTTPRPTTTRTATVTVTPSSSTSTTRSSETPKAGADTGAGGMMGPDGRVFILTGTALVAAAAVGGLVIRRRSIKG</sequence>
<feature type="region of interest" description="Disordered" evidence="1">
    <location>
        <begin position="341"/>
        <end position="394"/>
    </location>
</feature>
<keyword evidence="3" id="KW-0732">Signal</keyword>
<keyword evidence="2" id="KW-0812">Transmembrane</keyword>
<reference evidence="5" key="1">
    <citation type="journal article" date="2019" name="Int. J. Syst. Evol. Microbiol.">
        <title>The Global Catalogue of Microorganisms (GCM) 10K type strain sequencing project: providing services to taxonomists for standard genome sequencing and annotation.</title>
        <authorList>
            <consortium name="The Broad Institute Genomics Platform"/>
            <consortium name="The Broad Institute Genome Sequencing Center for Infectious Disease"/>
            <person name="Wu L."/>
            <person name="Ma J."/>
        </authorList>
    </citation>
    <scope>NUCLEOTIDE SEQUENCE [LARGE SCALE GENOMIC DNA]</scope>
    <source>
        <strain evidence="5">JCM 16904</strain>
    </source>
</reference>
<feature type="signal peptide" evidence="3">
    <location>
        <begin position="1"/>
        <end position="39"/>
    </location>
</feature>
<feature type="compositionally biased region" description="Low complexity" evidence="1">
    <location>
        <begin position="343"/>
        <end position="389"/>
    </location>
</feature>
<keyword evidence="2" id="KW-1133">Transmembrane helix</keyword>
<evidence type="ECO:0000256" key="3">
    <source>
        <dbReference type="SAM" id="SignalP"/>
    </source>
</evidence>
<name>A0ABP7B1S4_9ACTN</name>
<feature type="transmembrane region" description="Helical" evidence="2">
    <location>
        <begin position="402"/>
        <end position="421"/>
    </location>
</feature>
<evidence type="ECO:0008006" key="6">
    <source>
        <dbReference type="Google" id="ProtNLM"/>
    </source>
</evidence>
<evidence type="ECO:0000256" key="1">
    <source>
        <dbReference type="SAM" id="MobiDB-lite"/>
    </source>
</evidence>